<comment type="caution">
    <text evidence="3">The sequence shown here is derived from an EMBL/GenBank/DDBJ whole genome shotgun (WGS) entry which is preliminary data.</text>
</comment>
<feature type="region of interest" description="Disordered" evidence="1">
    <location>
        <begin position="74"/>
        <end position="153"/>
    </location>
</feature>
<evidence type="ECO:0008006" key="5">
    <source>
        <dbReference type="Google" id="ProtNLM"/>
    </source>
</evidence>
<reference evidence="3 4" key="1">
    <citation type="submission" date="2019-09" db="EMBL/GenBank/DDBJ databases">
        <title>Distinct polysaccharide growth profiles of human intestinal Prevotella copri isolates.</title>
        <authorList>
            <person name="Fehlner-Peach H."/>
            <person name="Magnabosco C."/>
            <person name="Raghavan V."/>
            <person name="Scher J.U."/>
            <person name="Tett A."/>
            <person name="Cox L.M."/>
            <person name="Gottsegen C."/>
            <person name="Watters A."/>
            <person name="Wiltshire- Gordon J.D."/>
            <person name="Segata N."/>
            <person name="Bonneau R."/>
            <person name="Littman D.R."/>
        </authorList>
    </citation>
    <scope>NUCLEOTIDE SEQUENCE [LARGE SCALE GENOMIC DNA]</scope>
    <source>
        <strain evidence="4">iA622</strain>
    </source>
</reference>
<dbReference type="InterPro" id="IPR018247">
    <property type="entry name" value="EF_Hand_1_Ca_BS"/>
</dbReference>
<organism evidence="3 4">
    <name type="scientific">Segatella copri</name>
    <dbReference type="NCBI Taxonomy" id="165179"/>
    <lineage>
        <taxon>Bacteria</taxon>
        <taxon>Pseudomonadati</taxon>
        <taxon>Bacteroidota</taxon>
        <taxon>Bacteroidia</taxon>
        <taxon>Bacteroidales</taxon>
        <taxon>Prevotellaceae</taxon>
        <taxon>Segatella</taxon>
    </lineage>
</organism>
<dbReference type="PROSITE" id="PS00018">
    <property type="entry name" value="EF_HAND_1"/>
    <property type="match status" value="1"/>
</dbReference>
<dbReference type="Proteomes" id="UP000480425">
    <property type="component" value="Unassembled WGS sequence"/>
</dbReference>
<sequence>MKKMIFLMLCSSLVLSSCDTYTGSGAYAGGSIGSILGSAIGGLSGGPRGSDMGTIIGMAGGAAIGAVIGSQTDKAQADRDAAYRQDRIERRSDFPSSSRRYPTNPSDNRSSHYGGNEVYDYSNPSTDYSRSGSDYSNAPVIDNPEIFDSNNGGDDRLYDFQGKDYTGDYSAQKPTTSMPTATVEELGARLSYSTTLEIVNARFVDSNEDNCLNSNEICKVIFEIVNRGKFPVYDVVPTVLETTGNKHIFISQSIHVEKILPGSGVRYTAMVKADKKLKDGMARFCVSVIHEGKSISKVNEFNIPTKR</sequence>
<dbReference type="PROSITE" id="PS51257">
    <property type="entry name" value="PROKAR_LIPOPROTEIN"/>
    <property type="match status" value="1"/>
</dbReference>
<proteinExistence type="predicted"/>
<evidence type="ECO:0000256" key="2">
    <source>
        <dbReference type="SAM" id="SignalP"/>
    </source>
</evidence>
<dbReference type="AlphaFoldDB" id="A0A6G1U2S8"/>
<gene>
    <name evidence="3" type="ORF">F7D73_13065</name>
</gene>
<protein>
    <recommendedName>
        <fullName evidence="5">Glycine zipper domain-containing protein</fullName>
    </recommendedName>
</protein>
<evidence type="ECO:0000256" key="1">
    <source>
        <dbReference type="SAM" id="MobiDB-lite"/>
    </source>
</evidence>
<dbReference type="RefSeq" id="WP_153125324.1">
    <property type="nucleotide sequence ID" value="NZ_VZCB01000094.1"/>
</dbReference>
<keyword evidence="2" id="KW-0732">Signal</keyword>
<evidence type="ECO:0000313" key="3">
    <source>
        <dbReference type="EMBL" id="MQN81853.1"/>
    </source>
</evidence>
<feature type="compositionally biased region" description="Polar residues" evidence="1">
    <location>
        <begin position="94"/>
        <end position="113"/>
    </location>
</feature>
<accession>A0A6G1U2S8</accession>
<feature type="compositionally biased region" description="Polar residues" evidence="1">
    <location>
        <begin position="122"/>
        <end position="136"/>
    </location>
</feature>
<feature type="signal peptide" evidence="2">
    <location>
        <begin position="1"/>
        <end position="16"/>
    </location>
</feature>
<evidence type="ECO:0000313" key="4">
    <source>
        <dbReference type="Proteomes" id="UP000480425"/>
    </source>
</evidence>
<dbReference type="OrthoDB" id="1082851at2"/>
<feature type="chain" id="PRO_5026166471" description="Glycine zipper domain-containing protein" evidence="2">
    <location>
        <begin position="17"/>
        <end position="307"/>
    </location>
</feature>
<name>A0A6G1U2S8_9BACT</name>
<dbReference type="EMBL" id="VZCB01000094">
    <property type="protein sequence ID" value="MQN81853.1"/>
    <property type="molecule type" value="Genomic_DNA"/>
</dbReference>
<feature type="compositionally biased region" description="Basic and acidic residues" evidence="1">
    <location>
        <begin position="75"/>
        <end position="93"/>
    </location>
</feature>